<dbReference type="InterPro" id="IPR052021">
    <property type="entry name" value="Type-I_RS_S_subunit"/>
</dbReference>
<dbReference type="GO" id="GO:0004519">
    <property type="term" value="F:endonuclease activity"/>
    <property type="evidence" value="ECO:0007669"/>
    <property type="project" value="UniProtKB-KW"/>
</dbReference>
<dbReference type="PANTHER" id="PTHR30408">
    <property type="entry name" value="TYPE-1 RESTRICTION ENZYME ECOKI SPECIFICITY PROTEIN"/>
    <property type="match status" value="1"/>
</dbReference>
<dbReference type="GO" id="GO:0003677">
    <property type="term" value="F:DNA binding"/>
    <property type="evidence" value="ECO:0007669"/>
    <property type="project" value="UniProtKB-KW"/>
</dbReference>
<dbReference type="InterPro" id="IPR044946">
    <property type="entry name" value="Restrct_endonuc_typeI_TRD_sf"/>
</dbReference>
<keyword evidence="5" id="KW-0255">Endonuclease</keyword>
<keyword evidence="3" id="KW-0238">DNA-binding</keyword>
<name>A0A431TM98_9BURK</name>
<keyword evidence="6" id="KW-1185">Reference proteome</keyword>
<comment type="caution">
    <text evidence="5">The sequence shown here is derived from an EMBL/GenBank/DDBJ whole genome shotgun (WGS) entry which is preliminary data.</text>
</comment>
<evidence type="ECO:0000313" key="5">
    <source>
        <dbReference type="EMBL" id="RTQ34804.1"/>
    </source>
</evidence>
<dbReference type="Pfam" id="PF01420">
    <property type="entry name" value="Methylase_S"/>
    <property type="match status" value="1"/>
</dbReference>
<evidence type="ECO:0000259" key="4">
    <source>
        <dbReference type="Pfam" id="PF01420"/>
    </source>
</evidence>
<dbReference type="OrthoDB" id="5298944at2"/>
<gene>
    <name evidence="5" type="ORF">EJP69_10370</name>
</gene>
<dbReference type="PANTHER" id="PTHR30408:SF12">
    <property type="entry name" value="TYPE I RESTRICTION ENZYME MJAVIII SPECIFICITY SUBUNIT"/>
    <property type="match status" value="1"/>
</dbReference>
<dbReference type="AlphaFoldDB" id="A0A431TM98"/>
<accession>A0A431TM98</accession>
<feature type="domain" description="Type I restriction modification DNA specificity" evidence="4">
    <location>
        <begin position="298"/>
        <end position="406"/>
    </location>
</feature>
<keyword evidence="2" id="KW-0680">Restriction system</keyword>
<keyword evidence="5" id="KW-0378">Hydrolase</keyword>
<dbReference type="EMBL" id="RXOE01000002">
    <property type="protein sequence ID" value="RTQ34804.1"/>
    <property type="molecule type" value="Genomic_DNA"/>
</dbReference>
<evidence type="ECO:0000256" key="2">
    <source>
        <dbReference type="ARBA" id="ARBA00022747"/>
    </source>
</evidence>
<protein>
    <submittedName>
        <fullName evidence="5">Restriction endonuclease subunit S</fullName>
    </submittedName>
</protein>
<sequence length="426" mass="48349">MNNKEENAMRERYNNNQGLAPNLRFPIYSKSGNWKLTDLGPFLREYTEKVPSSTELPVYSSTRVGLQPQKDYYDDRELANDGDYGVVPDGYFVYRHMSDDGTFKFNVNRLGGKIAVSKEYPVFSVEGIDPTFLQYLLNEGIAFKRFALAQKKGGTRTRLYLGVLRTFSAHMPRQEEQMIIGDCLWSLDELIVAESQKLRTLSLKRKSLLQILFPSTGESHPRLRLPEFSNSKPWRREFISNLLEKVTKPVDVDTSTTYREIGIRSHGKGIFHKDPILGINLGEKRVFWVEQNALVINIVFAWEQAIAVTSEADKGMIASHRFPMYIPKQGIDVRFLKYLFLTSKGKELLGVASPGGAGRNKTLGQKEFEKLELAIPEDVSEQTAIVKILSSIDDLIALQGQKIDFLKKNKAGLVQQLFPTSNEKPT</sequence>
<dbReference type="SUPFAM" id="SSF116734">
    <property type="entry name" value="DNA methylase specificity domain"/>
    <property type="match status" value="2"/>
</dbReference>
<dbReference type="Proteomes" id="UP000267418">
    <property type="component" value="Unassembled WGS sequence"/>
</dbReference>
<dbReference type="GO" id="GO:0009307">
    <property type="term" value="P:DNA restriction-modification system"/>
    <property type="evidence" value="ECO:0007669"/>
    <property type="project" value="UniProtKB-KW"/>
</dbReference>
<evidence type="ECO:0000313" key="6">
    <source>
        <dbReference type="Proteomes" id="UP000267418"/>
    </source>
</evidence>
<reference evidence="5 6" key="1">
    <citation type="submission" date="2018-12" db="EMBL/GenBank/DDBJ databases">
        <title>The genome of Variovorax gossypii DSM 100435.</title>
        <authorList>
            <person name="Gao J."/>
            <person name="Sun J."/>
        </authorList>
    </citation>
    <scope>NUCLEOTIDE SEQUENCE [LARGE SCALE GENOMIC DNA]</scope>
    <source>
        <strain evidence="5 6">DSM 100435</strain>
    </source>
</reference>
<proteinExistence type="inferred from homology"/>
<keyword evidence="5" id="KW-0540">Nuclease</keyword>
<comment type="similarity">
    <text evidence="1">Belongs to the type-I restriction system S methylase family.</text>
</comment>
<evidence type="ECO:0000256" key="3">
    <source>
        <dbReference type="ARBA" id="ARBA00023125"/>
    </source>
</evidence>
<dbReference type="InterPro" id="IPR000055">
    <property type="entry name" value="Restrct_endonuc_typeI_TRD"/>
</dbReference>
<evidence type="ECO:0000256" key="1">
    <source>
        <dbReference type="ARBA" id="ARBA00010923"/>
    </source>
</evidence>
<organism evidence="5 6">
    <name type="scientific">Variovorax gossypii</name>
    <dbReference type="NCBI Taxonomy" id="1679495"/>
    <lineage>
        <taxon>Bacteria</taxon>
        <taxon>Pseudomonadati</taxon>
        <taxon>Pseudomonadota</taxon>
        <taxon>Betaproteobacteria</taxon>
        <taxon>Burkholderiales</taxon>
        <taxon>Comamonadaceae</taxon>
        <taxon>Variovorax</taxon>
    </lineage>
</organism>
<dbReference type="Gene3D" id="3.90.220.20">
    <property type="entry name" value="DNA methylase specificity domains"/>
    <property type="match status" value="2"/>
</dbReference>